<protein>
    <submittedName>
        <fullName evidence="1">Uncharacterized protein</fullName>
    </submittedName>
</protein>
<feature type="non-terminal residue" evidence="1">
    <location>
        <position position="1"/>
    </location>
</feature>
<dbReference type="Proteomes" id="UP001290462">
    <property type="component" value="Unassembled WGS sequence"/>
</dbReference>
<dbReference type="RefSeq" id="WP_322808570.1">
    <property type="nucleotide sequence ID" value="NZ_JAVBVO010000003.1"/>
</dbReference>
<reference evidence="1" key="1">
    <citation type="submission" date="2023-08" db="EMBL/GenBank/DDBJ databases">
        <title>Genomic characterization of piscicolin 126 produced by Carnobacterium maltaromaticum CM22 strain isolated from salmon (Salmo salar).</title>
        <authorList>
            <person name="Gonzalez-Gragera E."/>
            <person name="Garcia-Lopez J.D."/>
            <person name="Teso-Perez C."/>
            <person name="Gimenez-Hernandez I."/>
            <person name="Peralta-Sanchez J.M."/>
            <person name="Valdivia E."/>
            <person name="Montalban-Lopez M."/>
            <person name="Martin-Platero A.M."/>
            <person name="Banos A."/>
            <person name="Martinez-Bueno M."/>
        </authorList>
    </citation>
    <scope>NUCLEOTIDE SEQUENCE</scope>
    <source>
        <strain evidence="1">CM22</strain>
    </source>
</reference>
<sequence length="82" mass="9570">HVTQNVTSNFPIFLPELNGSTSFLFRLALLSQLFGKKMNFRGDTKRHIKFPYFSARAERLNELFIQASSFESTLRKKDELSR</sequence>
<proteinExistence type="predicted"/>
<gene>
    <name evidence="1" type="ORF">RAK27_04380</name>
</gene>
<evidence type="ECO:0000313" key="1">
    <source>
        <dbReference type="EMBL" id="MDZ5757888.1"/>
    </source>
</evidence>
<evidence type="ECO:0000313" key="2">
    <source>
        <dbReference type="Proteomes" id="UP001290462"/>
    </source>
</evidence>
<dbReference type="AlphaFoldDB" id="A0AAW9K6E4"/>
<accession>A0AAW9K6E4</accession>
<name>A0AAW9K6E4_CARML</name>
<dbReference type="EMBL" id="JAVBVO010000003">
    <property type="protein sequence ID" value="MDZ5757888.1"/>
    <property type="molecule type" value="Genomic_DNA"/>
</dbReference>
<comment type="caution">
    <text evidence="1">The sequence shown here is derived from an EMBL/GenBank/DDBJ whole genome shotgun (WGS) entry which is preliminary data.</text>
</comment>
<organism evidence="1 2">
    <name type="scientific">Carnobacterium maltaromaticum</name>
    <name type="common">Carnobacterium piscicola</name>
    <dbReference type="NCBI Taxonomy" id="2751"/>
    <lineage>
        <taxon>Bacteria</taxon>
        <taxon>Bacillati</taxon>
        <taxon>Bacillota</taxon>
        <taxon>Bacilli</taxon>
        <taxon>Lactobacillales</taxon>
        <taxon>Carnobacteriaceae</taxon>
        <taxon>Carnobacterium</taxon>
    </lineage>
</organism>